<reference evidence="1" key="1">
    <citation type="submission" date="2019-01" db="EMBL/GenBank/DDBJ databases">
        <authorList>
            <consortium name="Genoscope - CEA"/>
            <person name="William W."/>
        </authorList>
    </citation>
    <scope>NUCLEOTIDE SEQUENCE</scope>
    <source>
        <strain evidence="1">CR-1</strain>
    </source>
</reference>
<dbReference type="EMBL" id="CAACVI010000007">
    <property type="protein sequence ID" value="VEN73293.1"/>
    <property type="molecule type" value="Genomic_DNA"/>
</dbReference>
<accession>A0A484HF05</accession>
<proteinExistence type="predicted"/>
<name>A0A484HF05_9BACT</name>
<dbReference type="AlphaFoldDB" id="A0A484HF05"/>
<evidence type="ECO:0000313" key="1">
    <source>
        <dbReference type="EMBL" id="VEN73293.1"/>
    </source>
</evidence>
<gene>
    <name evidence="1" type="ORF">EPICR_150008</name>
</gene>
<protein>
    <submittedName>
        <fullName evidence="1">Uncharacterized protein</fullName>
    </submittedName>
</protein>
<sequence length="544" mass="61382">MSCKFFPFDPSGDPRSATAFNNPAMQLFGNRFFSDQTRSELLVEFLLVVFSNKKIGSGGEFVSCLPEMSDLMAWSNEKLAYSPKARLNLKLFSLLGASKLDSRHKTHREHHQALIQELEDRIDMDGNGDKDSITRTLENLFLGFQGAGSGRTWCAQSFIPLSDGLLSRETIWKESKARVKSVDSWEELFPSKNSNKYFDMTQHVFLARGGEVLFLQLCNALRQPKSKIKAWGATSDLGFSQEELDPGWLHKALEDEFERFKSHCPSALTRIAEFIDEKLDPDTPEKTDGPEDDRRFINAGWCRTESWQEGYVFAVEIYRLLRAGLDIVDRIHLLEIACALQVLRSLAVQSERLLNPKDSDGKIKYRLAISAPVDNRPAIRRLSQLSVKNIEKQIYQALRNGDAALPENEGKKLRILNQADKSYGGKLFISLSKKLGFIIPRLGPGARFVINQQILRFLVITNIPLGGRLTLDSFKEKIESRHGMVFDADGMDRASQWLTGTGLYLPADTDYWLQEMLEAAGFLIQLSDSCALVSNPADDINKEV</sequence>
<organism evidence="1">
    <name type="scientific">uncultured Desulfobacteraceae bacterium</name>
    <dbReference type="NCBI Taxonomy" id="218296"/>
    <lineage>
        <taxon>Bacteria</taxon>
        <taxon>Pseudomonadati</taxon>
        <taxon>Thermodesulfobacteriota</taxon>
        <taxon>Desulfobacteria</taxon>
        <taxon>Desulfobacterales</taxon>
        <taxon>Desulfobacteraceae</taxon>
        <taxon>environmental samples</taxon>
    </lineage>
</organism>